<gene>
    <name evidence="1" type="ORF">ANCDUO_06152</name>
</gene>
<protein>
    <submittedName>
        <fullName evidence="1">Uncharacterized protein</fullName>
    </submittedName>
</protein>
<dbReference type="EMBL" id="KN728592">
    <property type="protein sequence ID" value="KIH63548.1"/>
    <property type="molecule type" value="Genomic_DNA"/>
</dbReference>
<reference evidence="1 2" key="1">
    <citation type="submission" date="2013-12" db="EMBL/GenBank/DDBJ databases">
        <title>Draft genome of the parsitic nematode Ancylostoma duodenale.</title>
        <authorList>
            <person name="Mitreva M."/>
        </authorList>
    </citation>
    <scope>NUCLEOTIDE SEQUENCE [LARGE SCALE GENOMIC DNA]</scope>
    <source>
        <strain evidence="1 2">Zhejiang</strain>
    </source>
</reference>
<evidence type="ECO:0000313" key="2">
    <source>
        <dbReference type="Proteomes" id="UP000054047"/>
    </source>
</evidence>
<dbReference type="AlphaFoldDB" id="A0A0C2D2G2"/>
<evidence type="ECO:0000313" key="1">
    <source>
        <dbReference type="EMBL" id="KIH63548.1"/>
    </source>
</evidence>
<keyword evidence="2" id="KW-1185">Reference proteome</keyword>
<proteinExistence type="predicted"/>
<dbReference type="Proteomes" id="UP000054047">
    <property type="component" value="Unassembled WGS sequence"/>
</dbReference>
<organism evidence="1 2">
    <name type="scientific">Ancylostoma duodenale</name>
    <dbReference type="NCBI Taxonomy" id="51022"/>
    <lineage>
        <taxon>Eukaryota</taxon>
        <taxon>Metazoa</taxon>
        <taxon>Ecdysozoa</taxon>
        <taxon>Nematoda</taxon>
        <taxon>Chromadorea</taxon>
        <taxon>Rhabditida</taxon>
        <taxon>Rhabditina</taxon>
        <taxon>Rhabditomorpha</taxon>
        <taxon>Strongyloidea</taxon>
        <taxon>Ancylostomatidae</taxon>
        <taxon>Ancylostomatinae</taxon>
        <taxon>Ancylostoma</taxon>
    </lineage>
</organism>
<sequence>MPVNFSPVVHRSADAFVLACRIGLITFFEVRLDTSQHSLASPTCNGISINIDPADPEPTCISPKLCKNLHIIWIRFVYENPGKWSSVERCLFASPVLLGDSIMRN</sequence>
<dbReference type="OrthoDB" id="5784967at2759"/>
<accession>A0A0C2D2G2</accession>
<name>A0A0C2D2G2_9BILA</name>